<reference evidence="3" key="2">
    <citation type="journal article" date="2017" name="Nat. Plants">
        <title>The Aegilops tauschii genome reveals multiple impacts of transposons.</title>
        <authorList>
            <person name="Zhao G."/>
            <person name="Zou C."/>
            <person name="Li K."/>
            <person name="Wang K."/>
            <person name="Li T."/>
            <person name="Gao L."/>
            <person name="Zhang X."/>
            <person name="Wang H."/>
            <person name="Yang Z."/>
            <person name="Liu X."/>
            <person name="Jiang W."/>
            <person name="Mao L."/>
            <person name="Kong X."/>
            <person name="Jiao Y."/>
            <person name="Jia J."/>
        </authorList>
    </citation>
    <scope>NUCLEOTIDE SEQUENCE [LARGE SCALE GENOMIC DNA]</scope>
    <source>
        <strain evidence="3">cv. AL8/78</strain>
    </source>
</reference>
<dbReference type="Proteomes" id="UP000015105">
    <property type="component" value="Chromosome 6D"/>
</dbReference>
<keyword evidence="1" id="KW-0472">Membrane</keyword>
<name>A0A453N1L1_AEGTS</name>
<accession>A0A453N1L1</accession>
<dbReference type="PANTHER" id="PTHR34223:SF24">
    <property type="entry name" value="F-BOX DOMAIN-CONTAINING PROTEIN"/>
    <property type="match status" value="1"/>
</dbReference>
<reference evidence="2" key="5">
    <citation type="journal article" date="2021" name="G3 (Bethesda)">
        <title>Aegilops tauschii genome assembly Aet v5.0 features greater sequence contiguity and improved annotation.</title>
        <authorList>
            <person name="Wang L."/>
            <person name="Zhu T."/>
            <person name="Rodriguez J.C."/>
            <person name="Deal K.R."/>
            <person name="Dubcovsky J."/>
            <person name="McGuire P.E."/>
            <person name="Lux T."/>
            <person name="Spannagl M."/>
            <person name="Mayer K.F.X."/>
            <person name="Baldrich P."/>
            <person name="Meyers B.C."/>
            <person name="Huo N."/>
            <person name="Gu Y.Q."/>
            <person name="Zhou H."/>
            <person name="Devos K.M."/>
            <person name="Bennetzen J.L."/>
            <person name="Unver T."/>
            <person name="Budak H."/>
            <person name="Gulick P.J."/>
            <person name="Galiba G."/>
            <person name="Kalapos B."/>
            <person name="Nelson D.R."/>
            <person name="Li P."/>
            <person name="You F.M."/>
            <person name="Luo M.C."/>
            <person name="Dvorak J."/>
        </authorList>
    </citation>
    <scope>NUCLEOTIDE SEQUENCE [LARGE SCALE GENOMIC DNA]</scope>
    <source>
        <strain evidence="2">cv. AL8/78</strain>
    </source>
</reference>
<reference evidence="2" key="3">
    <citation type="journal article" date="2017" name="Nature">
        <title>Genome sequence of the progenitor of the wheat D genome Aegilops tauschii.</title>
        <authorList>
            <person name="Luo M.C."/>
            <person name="Gu Y.Q."/>
            <person name="Puiu D."/>
            <person name="Wang H."/>
            <person name="Twardziok S.O."/>
            <person name="Deal K.R."/>
            <person name="Huo N."/>
            <person name="Zhu T."/>
            <person name="Wang L."/>
            <person name="Wang Y."/>
            <person name="McGuire P.E."/>
            <person name="Liu S."/>
            <person name="Long H."/>
            <person name="Ramasamy R.K."/>
            <person name="Rodriguez J.C."/>
            <person name="Van S.L."/>
            <person name="Yuan L."/>
            <person name="Wang Z."/>
            <person name="Xia Z."/>
            <person name="Xiao L."/>
            <person name="Anderson O.D."/>
            <person name="Ouyang S."/>
            <person name="Liang Y."/>
            <person name="Zimin A.V."/>
            <person name="Pertea G."/>
            <person name="Qi P."/>
            <person name="Bennetzen J.L."/>
            <person name="Dai X."/>
            <person name="Dawson M.W."/>
            <person name="Muller H.G."/>
            <person name="Kugler K."/>
            <person name="Rivarola-Duarte L."/>
            <person name="Spannagl M."/>
            <person name="Mayer K.F.X."/>
            <person name="Lu F.H."/>
            <person name="Bevan M.W."/>
            <person name="Leroy P."/>
            <person name="Li P."/>
            <person name="You F.M."/>
            <person name="Sun Q."/>
            <person name="Liu Z."/>
            <person name="Lyons E."/>
            <person name="Wicker T."/>
            <person name="Salzberg S.L."/>
            <person name="Devos K.M."/>
            <person name="Dvorak J."/>
        </authorList>
    </citation>
    <scope>NUCLEOTIDE SEQUENCE [LARGE SCALE GENOMIC DNA]</scope>
    <source>
        <strain evidence="2">cv. AL8/78</strain>
    </source>
</reference>
<dbReference type="PANTHER" id="PTHR34223">
    <property type="entry name" value="OS11G0201299 PROTEIN"/>
    <property type="match status" value="1"/>
</dbReference>
<keyword evidence="1" id="KW-1133">Transmembrane helix</keyword>
<sequence length="359" mass="39964">MNCKVRALTLHIRDNQYLYIDNLPLVSRHLRTLDLHGVALQKSFLDFASCPELEDMRMDTCLISVNKISSRSLKHLSITGCRSDLDCRIHVSTPGLVSLELDASDGLTPFLENMALLETAFVYLDDDCEDVCLNYVSGVFCGANNDTCKNCVPIGTNCSSNCVLLGGISSAKHLKLISETGKVCQLSLTPLCYPFLFALSTSLLKIGILTTYALSATGVVVVLQLDLNLALSVRLLACLFLKLMFQFIFSRDLKHCPTFTKLKTLLLNDYWCEAPDMDPLSCILKNSPVLEKLTLELFPKGQTPKVQMKGSYCCMQRPSAISEHLKIVEVKCDVVNKRIAKVLKFLCAFSAFDIRFSFE</sequence>
<organism evidence="2 3">
    <name type="scientific">Aegilops tauschii subsp. strangulata</name>
    <name type="common">Goatgrass</name>
    <dbReference type="NCBI Taxonomy" id="200361"/>
    <lineage>
        <taxon>Eukaryota</taxon>
        <taxon>Viridiplantae</taxon>
        <taxon>Streptophyta</taxon>
        <taxon>Embryophyta</taxon>
        <taxon>Tracheophyta</taxon>
        <taxon>Spermatophyta</taxon>
        <taxon>Magnoliopsida</taxon>
        <taxon>Liliopsida</taxon>
        <taxon>Poales</taxon>
        <taxon>Poaceae</taxon>
        <taxon>BOP clade</taxon>
        <taxon>Pooideae</taxon>
        <taxon>Triticodae</taxon>
        <taxon>Triticeae</taxon>
        <taxon>Triticinae</taxon>
        <taxon>Aegilops</taxon>
    </lineage>
</organism>
<keyword evidence="1" id="KW-0812">Transmembrane</keyword>
<evidence type="ECO:0000256" key="1">
    <source>
        <dbReference type="SAM" id="Phobius"/>
    </source>
</evidence>
<feature type="transmembrane region" description="Helical" evidence="1">
    <location>
        <begin position="203"/>
        <end position="223"/>
    </location>
</feature>
<feature type="transmembrane region" description="Helical" evidence="1">
    <location>
        <begin position="229"/>
        <end position="249"/>
    </location>
</feature>
<dbReference type="Gene3D" id="3.80.10.10">
    <property type="entry name" value="Ribonuclease Inhibitor"/>
    <property type="match status" value="1"/>
</dbReference>
<evidence type="ECO:0000313" key="2">
    <source>
        <dbReference type="EnsemblPlants" id="AET6Gv20176700.2"/>
    </source>
</evidence>
<reference evidence="2" key="4">
    <citation type="submission" date="2019-03" db="UniProtKB">
        <authorList>
            <consortium name="EnsemblPlants"/>
        </authorList>
    </citation>
    <scope>IDENTIFICATION</scope>
</reference>
<protein>
    <submittedName>
        <fullName evidence="2">Uncharacterized protein</fullName>
    </submittedName>
</protein>
<dbReference type="Gramene" id="AET6Gv20176700.2">
    <property type="protein sequence ID" value="AET6Gv20176700.2"/>
    <property type="gene ID" value="AET6Gv20176700"/>
</dbReference>
<dbReference type="SUPFAM" id="SSF52075">
    <property type="entry name" value="Outer arm dynein light chain 1"/>
    <property type="match status" value="1"/>
</dbReference>
<dbReference type="STRING" id="200361.A0A453N1L1"/>
<evidence type="ECO:0000313" key="3">
    <source>
        <dbReference type="Proteomes" id="UP000015105"/>
    </source>
</evidence>
<proteinExistence type="predicted"/>
<dbReference type="InterPro" id="IPR053197">
    <property type="entry name" value="F-box_SCFL_complex_component"/>
</dbReference>
<keyword evidence="3" id="KW-1185">Reference proteome</keyword>
<reference evidence="3" key="1">
    <citation type="journal article" date="2014" name="Science">
        <title>Ancient hybridizations among the ancestral genomes of bread wheat.</title>
        <authorList>
            <consortium name="International Wheat Genome Sequencing Consortium,"/>
            <person name="Marcussen T."/>
            <person name="Sandve S.R."/>
            <person name="Heier L."/>
            <person name="Spannagl M."/>
            <person name="Pfeifer M."/>
            <person name="Jakobsen K.S."/>
            <person name="Wulff B.B."/>
            <person name="Steuernagel B."/>
            <person name="Mayer K.F."/>
            <person name="Olsen O.A."/>
        </authorList>
    </citation>
    <scope>NUCLEOTIDE SEQUENCE [LARGE SCALE GENOMIC DNA]</scope>
    <source>
        <strain evidence="3">cv. AL8/78</strain>
    </source>
</reference>
<dbReference type="InterPro" id="IPR032675">
    <property type="entry name" value="LRR_dom_sf"/>
</dbReference>
<dbReference type="EnsemblPlants" id="AET6Gv20176700.2">
    <property type="protein sequence ID" value="AET6Gv20176700.2"/>
    <property type="gene ID" value="AET6Gv20176700"/>
</dbReference>
<dbReference type="AlphaFoldDB" id="A0A453N1L1"/>